<dbReference type="InterPro" id="IPR004358">
    <property type="entry name" value="Sig_transdc_His_kin-like_C"/>
</dbReference>
<dbReference type="GO" id="GO:0016301">
    <property type="term" value="F:kinase activity"/>
    <property type="evidence" value="ECO:0007669"/>
    <property type="project" value="UniProtKB-KW"/>
</dbReference>
<feature type="transmembrane region" description="Helical" evidence="10">
    <location>
        <begin position="53"/>
        <end position="72"/>
    </location>
</feature>
<dbReference type="Proteomes" id="UP001158049">
    <property type="component" value="Unassembled WGS sequence"/>
</dbReference>
<keyword evidence="14" id="KW-1185">Reference proteome</keyword>
<dbReference type="Pfam" id="PF13185">
    <property type="entry name" value="GAF_2"/>
    <property type="match status" value="1"/>
</dbReference>
<feature type="domain" description="Response regulatory" evidence="12">
    <location>
        <begin position="776"/>
        <end position="892"/>
    </location>
</feature>
<dbReference type="InterPro" id="IPR003661">
    <property type="entry name" value="HisK_dim/P_dom"/>
</dbReference>
<dbReference type="InterPro" id="IPR058245">
    <property type="entry name" value="NreC/VraR/RcsB-like_REC"/>
</dbReference>
<evidence type="ECO:0000259" key="12">
    <source>
        <dbReference type="PROSITE" id="PS50110"/>
    </source>
</evidence>
<dbReference type="PRINTS" id="PR00344">
    <property type="entry name" value="BCTRLSENSOR"/>
</dbReference>
<dbReference type="EC" id="2.7.13.3" evidence="2"/>
<name>A0ABY1PUX8_9BURK</name>
<evidence type="ECO:0000256" key="6">
    <source>
        <dbReference type="ARBA" id="ARBA00023012"/>
    </source>
</evidence>
<dbReference type="SUPFAM" id="SSF52172">
    <property type="entry name" value="CheY-like"/>
    <property type="match status" value="3"/>
</dbReference>
<dbReference type="CDD" id="cd16922">
    <property type="entry name" value="HATPase_EvgS-ArcB-TorS-like"/>
    <property type="match status" value="1"/>
</dbReference>
<protein>
    <recommendedName>
        <fullName evidence="2">histidine kinase</fullName>
        <ecNumber evidence="2">2.7.13.3</ecNumber>
    </recommendedName>
</protein>
<evidence type="ECO:0000256" key="1">
    <source>
        <dbReference type="ARBA" id="ARBA00000085"/>
    </source>
</evidence>
<organism evidence="13 14">
    <name type="scientific">Noviherbaspirillum suwonense</name>
    <dbReference type="NCBI Taxonomy" id="1224511"/>
    <lineage>
        <taxon>Bacteria</taxon>
        <taxon>Pseudomonadati</taxon>
        <taxon>Pseudomonadota</taxon>
        <taxon>Betaproteobacteria</taxon>
        <taxon>Burkholderiales</taxon>
        <taxon>Oxalobacteraceae</taxon>
        <taxon>Noviherbaspirillum</taxon>
    </lineage>
</organism>
<evidence type="ECO:0000256" key="4">
    <source>
        <dbReference type="ARBA" id="ARBA00022679"/>
    </source>
</evidence>
<feature type="compositionally biased region" description="Low complexity" evidence="9">
    <location>
        <begin position="596"/>
        <end position="611"/>
    </location>
</feature>
<feature type="modified residue" description="4-aspartylphosphate" evidence="7">
    <location>
        <position position="972"/>
    </location>
</feature>
<dbReference type="Gene3D" id="3.40.50.2300">
    <property type="match status" value="3"/>
</dbReference>
<dbReference type="InterPro" id="IPR001789">
    <property type="entry name" value="Sig_transdc_resp-reg_receiver"/>
</dbReference>
<evidence type="ECO:0000256" key="5">
    <source>
        <dbReference type="ARBA" id="ARBA00022777"/>
    </source>
</evidence>
<keyword evidence="5 13" id="KW-0418">Kinase</keyword>
<proteinExistence type="predicted"/>
<accession>A0ABY1PUX8</accession>
<feature type="compositionally biased region" description="Low complexity" evidence="9">
    <location>
        <begin position="618"/>
        <end position="632"/>
    </location>
</feature>
<dbReference type="Pfam" id="PF02518">
    <property type="entry name" value="HATPase_c"/>
    <property type="match status" value="1"/>
</dbReference>
<keyword evidence="10" id="KW-1133">Transmembrane helix</keyword>
<dbReference type="Gene3D" id="3.30.565.10">
    <property type="entry name" value="Histidine kinase-like ATPase, C-terminal domain"/>
    <property type="match status" value="1"/>
</dbReference>
<evidence type="ECO:0000256" key="10">
    <source>
        <dbReference type="SAM" id="Phobius"/>
    </source>
</evidence>
<sequence>MQPSAKNTLALYLAIAAISAIVFVIDTQTRVGYAEWLLYLVPVALTMFQPRPLAPFLVVASQIVLLILGFLMSPDGIDSQIGATNRVVGFIVLIAIAFLVNKVIVERNRSQKLIWLQRGDSELSASMLGELDVGQLGDQLLHTLCRYTDAQLALFYRAEGANLFPAAAYASDRPLADLPPLALGQGLAGEAARDGAVLVLSDLPPDYLRISSGAGESRVSRLVIAPVSADGKLQGVIELGFLRPGVNIGAVRELLLMAGESIGVAIRSALYRQHLAALLEETRRQAEELQVQQEELRQSNEELEEQSRILRESQAQLELQQADLEQANTQLEERTQRLELQKARLVEVQKGMEESAAQLARANQYKSEFLANMSHELRTPLNSSLILSQILADNKPGTLSAEQVRYAQTIHASNNDLLALINDILDLSKIEAGHMEVRPLPLAMAALTEPLRRMFEPLAQEKGLSFQVRVAADAPASLVTDSQRLTQVLRNLLSNAFKFTARGEVALEVSAAGDKVRFAVRDSGIGIPAEQQDMIFEAFRQADGSTSREYGGTGLGLSISRQLARLLGGEIRVESAVGIGSTFTLDVAAALDGSERAAPPAAEPVRSAVAAGSKATAPQQSQLKPQSQSKSQQEPEKPAAGIDDDRGSRKRERLILVIEDDLRFAGILYELAHELDFDCIHTVTGDEGYRLAREHQPSAILLDVGLPDQSGLGVLERLKRDPQTRHIPIHMLSVDDHTHTALEMGAVGFALKPVAREGLISAIGRLEQQLRKEARRILVVEDNEPLRENLALLLGGDGIEIATAGTVAEALDQVSKVTFDCMVMDLMLLDASGYQLLEQMAAGGKHSFPPVIVYTGRALSPQEEQRLRKYSQSIIIKGARSPERLLDEVTLFLHRVEATMPPDQRALLLQARQRDAAFEGRRILIAEDDVRNIFALTSILEPLGAELVVTRNGREAVDALAARSDIDLVLMDLMMPEMDGLAATRAVRKMPQHARLPIIALTAKAMRDDRQHCLDAGANDYIAKPIDVDKLVSLCRVWMPR</sequence>
<evidence type="ECO:0000256" key="7">
    <source>
        <dbReference type="PROSITE-ProRule" id="PRU00169"/>
    </source>
</evidence>
<dbReference type="InterPro" id="IPR003018">
    <property type="entry name" value="GAF"/>
</dbReference>
<feature type="modified residue" description="4-aspartylphosphate" evidence="7">
    <location>
        <position position="825"/>
    </location>
</feature>
<feature type="domain" description="Response regulatory" evidence="12">
    <location>
        <begin position="922"/>
        <end position="1039"/>
    </location>
</feature>
<dbReference type="Gene3D" id="3.30.450.40">
    <property type="match status" value="1"/>
</dbReference>
<feature type="modified residue" description="4-aspartylphosphate" evidence="7">
    <location>
        <position position="703"/>
    </location>
</feature>
<dbReference type="PANTHER" id="PTHR45339:SF1">
    <property type="entry name" value="HYBRID SIGNAL TRANSDUCTION HISTIDINE KINASE J"/>
    <property type="match status" value="1"/>
</dbReference>
<dbReference type="SUPFAM" id="SSF55874">
    <property type="entry name" value="ATPase domain of HSP90 chaperone/DNA topoisomerase II/histidine kinase"/>
    <property type="match status" value="1"/>
</dbReference>
<dbReference type="CDD" id="cd17535">
    <property type="entry name" value="REC_NarL-like"/>
    <property type="match status" value="1"/>
</dbReference>
<keyword evidence="4" id="KW-0808">Transferase</keyword>
<dbReference type="Gene3D" id="1.10.287.130">
    <property type="match status" value="1"/>
</dbReference>
<keyword evidence="8" id="KW-0175">Coiled coil</keyword>
<feature type="transmembrane region" description="Helical" evidence="10">
    <location>
        <begin position="87"/>
        <end position="105"/>
    </location>
</feature>
<dbReference type="InterPro" id="IPR005467">
    <property type="entry name" value="His_kinase_dom"/>
</dbReference>
<dbReference type="EMBL" id="FXUL01000002">
    <property type="protein sequence ID" value="SMP49652.1"/>
    <property type="molecule type" value="Genomic_DNA"/>
</dbReference>
<keyword evidence="3 7" id="KW-0597">Phosphoprotein</keyword>
<dbReference type="RefSeq" id="WP_283441095.1">
    <property type="nucleotide sequence ID" value="NZ_FXUL01000002.1"/>
</dbReference>
<dbReference type="CDD" id="cd17546">
    <property type="entry name" value="REC_hyHK_CKI1_RcsC-like"/>
    <property type="match status" value="1"/>
</dbReference>
<dbReference type="InterPro" id="IPR036097">
    <property type="entry name" value="HisK_dim/P_sf"/>
</dbReference>
<evidence type="ECO:0000256" key="2">
    <source>
        <dbReference type="ARBA" id="ARBA00012438"/>
    </source>
</evidence>
<evidence type="ECO:0000256" key="9">
    <source>
        <dbReference type="SAM" id="MobiDB-lite"/>
    </source>
</evidence>
<dbReference type="SMART" id="SM00388">
    <property type="entry name" value="HisKA"/>
    <property type="match status" value="1"/>
</dbReference>
<dbReference type="PROSITE" id="PS50109">
    <property type="entry name" value="HIS_KIN"/>
    <property type="match status" value="1"/>
</dbReference>
<feature type="coiled-coil region" evidence="8">
    <location>
        <begin position="272"/>
        <end position="348"/>
    </location>
</feature>
<dbReference type="CDD" id="cd00082">
    <property type="entry name" value="HisKA"/>
    <property type="match status" value="1"/>
</dbReference>
<evidence type="ECO:0000313" key="13">
    <source>
        <dbReference type="EMBL" id="SMP49652.1"/>
    </source>
</evidence>
<feature type="transmembrane region" description="Helical" evidence="10">
    <location>
        <begin position="9"/>
        <end position="25"/>
    </location>
</feature>
<feature type="domain" description="Response regulatory" evidence="12">
    <location>
        <begin position="654"/>
        <end position="767"/>
    </location>
</feature>
<keyword evidence="6" id="KW-0902">Two-component regulatory system</keyword>
<evidence type="ECO:0000313" key="14">
    <source>
        <dbReference type="Proteomes" id="UP001158049"/>
    </source>
</evidence>
<comment type="caution">
    <text evidence="13">The sequence shown here is derived from an EMBL/GenBank/DDBJ whole genome shotgun (WGS) entry which is preliminary data.</text>
</comment>
<dbReference type="PROSITE" id="PS50110">
    <property type="entry name" value="RESPONSE_REGULATORY"/>
    <property type="match status" value="3"/>
</dbReference>
<dbReference type="PANTHER" id="PTHR45339">
    <property type="entry name" value="HYBRID SIGNAL TRANSDUCTION HISTIDINE KINASE J"/>
    <property type="match status" value="1"/>
</dbReference>
<dbReference type="SMART" id="SM00387">
    <property type="entry name" value="HATPase_c"/>
    <property type="match status" value="1"/>
</dbReference>
<dbReference type="CDD" id="cd00156">
    <property type="entry name" value="REC"/>
    <property type="match status" value="1"/>
</dbReference>
<gene>
    <name evidence="13" type="ORF">SAMN06295970_102293</name>
</gene>
<reference evidence="13 14" key="1">
    <citation type="submission" date="2017-05" db="EMBL/GenBank/DDBJ databases">
        <authorList>
            <person name="Varghese N."/>
            <person name="Submissions S."/>
        </authorList>
    </citation>
    <scope>NUCLEOTIDE SEQUENCE [LARGE SCALE GENOMIC DNA]</scope>
    <source>
        <strain evidence="13 14">DSM 26001</strain>
    </source>
</reference>
<keyword evidence="10" id="KW-0812">Transmembrane</keyword>
<dbReference type="SUPFAM" id="SSF47384">
    <property type="entry name" value="Homodimeric domain of signal transducing histidine kinase"/>
    <property type="match status" value="1"/>
</dbReference>
<feature type="region of interest" description="Disordered" evidence="9">
    <location>
        <begin position="596"/>
        <end position="646"/>
    </location>
</feature>
<dbReference type="SMART" id="SM00065">
    <property type="entry name" value="GAF"/>
    <property type="match status" value="1"/>
</dbReference>
<dbReference type="SMART" id="SM00448">
    <property type="entry name" value="REC"/>
    <property type="match status" value="3"/>
</dbReference>
<dbReference type="InterPro" id="IPR011006">
    <property type="entry name" value="CheY-like_superfamily"/>
</dbReference>
<dbReference type="Pfam" id="PF00512">
    <property type="entry name" value="HisKA"/>
    <property type="match status" value="1"/>
</dbReference>
<evidence type="ECO:0000256" key="8">
    <source>
        <dbReference type="SAM" id="Coils"/>
    </source>
</evidence>
<feature type="compositionally biased region" description="Basic and acidic residues" evidence="9">
    <location>
        <begin position="633"/>
        <end position="646"/>
    </location>
</feature>
<keyword evidence="10" id="KW-0472">Membrane</keyword>
<feature type="domain" description="Histidine kinase" evidence="11">
    <location>
        <begin position="372"/>
        <end position="591"/>
    </location>
</feature>
<comment type="catalytic activity">
    <reaction evidence="1">
        <text>ATP + protein L-histidine = ADP + protein N-phospho-L-histidine.</text>
        <dbReference type="EC" id="2.7.13.3"/>
    </reaction>
</comment>
<dbReference type="SUPFAM" id="SSF55781">
    <property type="entry name" value="GAF domain-like"/>
    <property type="match status" value="1"/>
</dbReference>
<evidence type="ECO:0000259" key="11">
    <source>
        <dbReference type="PROSITE" id="PS50109"/>
    </source>
</evidence>
<dbReference type="Pfam" id="PF00072">
    <property type="entry name" value="Response_reg"/>
    <property type="match status" value="3"/>
</dbReference>
<dbReference type="InterPro" id="IPR003594">
    <property type="entry name" value="HATPase_dom"/>
</dbReference>
<dbReference type="InterPro" id="IPR029016">
    <property type="entry name" value="GAF-like_dom_sf"/>
</dbReference>
<evidence type="ECO:0000256" key="3">
    <source>
        <dbReference type="ARBA" id="ARBA00022553"/>
    </source>
</evidence>
<dbReference type="InterPro" id="IPR036890">
    <property type="entry name" value="HATPase_C_sf"/>
</dbReference>